<dbReference type="InterPro" id="IPR036291">
    <property type="entry name" value="NAD(P)-bd_dom_sf"/>
</dbReference>
<organism evidence="4 5">
    <name type="scientific">Lentzea tibetensis</name>
    <dbReference type="NCBI Taxonomy" id="2591470"/>
    <lineage>
        <taxon>Bacteria</taxon>
        <taxon>Bacillati</taxon>
        <taxon>Actinomycetota</taxon>
        <taxon>Actinomycetes</taxon>
        <taxon>Pseudonocardiales</taxon>
        <taxon>Pseudonocardiaceae</taxon>
        <taxon>Lentzea</taxon>
    </lineage>
</organism>
<evidence type="ECO:0000313" key="5">
    <source>
        <dbReference type="Proteomes" id="UP000316639"/>
    </source>
</evidence>
<proteinExistence type="inferred from homology"/>
<comment type="similarity">
    <text evidence="1">Belongs to the NmrA-type oxidoreductase family.</text>
</comment>
<dbReference type="OrthoDB" id="319724at2"/>
<keyword evidence="2" id="KW-0521">NADP</keyword>
<comment type="caution">
    <text evidence="4">The sequence shown here is derived from an EMBL/GenBank/DDBJ whole genome shotgun (WGS) entry which is preliminary data.</text>
</comment>
<evidence type="ECO:0000259" key="3">
    <source>
        <dbReference type="Pfam" id="PF05368"/>
    </source>
</evidence>
<dbReference type="AlphaFoldDB" id="A0A563EJF6"/>
<dbReference type="PANTHER" id="PTHR42748">
    <property type="entry name" value="NITROGEN METABOLITE REPRESSION PROTEIN NMRA FAMILY MEMBER"/>
    <property type="match status" value="1"/>
</dbReference>
<feature type="domain" description="NmrA-like" evidence="3">
    <location>
        <begin position="2"/>
        <end position="212"/>
    </location>
</feature>
<dbReference type="Gene3D" id="3.90.25.10">
    <property type="entry name" value="UDP-galactose 4-epimerase, domain 1"/>
    <property type="match status" value="1"/>
</dbReference>
<dbReference type="InterPro" id="IPR008030">
    <property type="entry name" value="NmrA-like"/>
</dbReference>
<sequence>MKTIVVTGATGKQGGATARHLVARGWQVRALTRNPSAQVTGAETVVADLDDPGSLDRAMAGAYGVFSVQPAPHDPRAPQGYDTSVETRWGKNVADAASRAGVEHLVYASLMASTSQTGVPSFDSKWEVEEHIRSLGQPSTVLRPGTFMDGLHSPGMTKLTHLLDPDTRYQLIAVDDIGAIAASVFASPDLVGTSLALAGDELTPREIAAAMGVEYEQFQVDDPALAKVFAHREEPRADIALLRRIHPGLLTFAAFLSGVRGSFES</sequence>
<dbReference type="SUPFAM" id="SSF51735">
    <property type="entry name" value="NAD(P)-binding Rossmann-fold domains"/>
    <property type="match status" value="1"/>
</dbReference>
<dbReference type="RefSeq" id="WP_146358638.1">
    <property type="nucleotide sequence ID" value="NZ_VOBR01000032.1"/>
</dbReference>
<dbReference type="Gene3D" id="3.40.50.720">
    <property type="entry name" value="NAD(P)-binding Rossmann-like Domain"/>
    <property type="match status" value="1"/>
</dbReference>
<dbReference type="Pfam" id="PF05368">
    <property type="entry name" value="NmrA"/>
    <property type="match status" value="1"/>
</dbReference>
<evidence type="ECO:0000313" key="4">
    <source>
        <dbReference type="EMBL" id="TWP46507.1"/>
    </source>
</evidence>
<keyword evidence="5" id="KW-1185">Reference proteome</keyword>
<dbReference type="InterPro" id="IPR051164">
    <property type="entry name" value="NmrA-like_oxidored"/>
</dbReference>
<gene>
    <name evidence="4" type="ORF">FKR81_35685</name>
</gene>
<evidence type="ECO:0000256" key="1">
    <source>
        <dbReference type="ARBA" id="ARBA00006328"/>
    </source>
</evidence>
<dbReference type="PANTHER" id="PTHR42748:SF7">
    <property type="entry name" value="NMRA LIKE REDOX SENSOR 1-RELATED"/>
    <property type="match status" value="1"/>
</dbReference>
<dbReference type="CDD" id="cd05251">
    <property type="entry name" value="NmrA_like_SDR_a"/>
    <property type="match status" value="1"/>
</dbReference>
<dbReference type="Proteomes" id="UP000316639">
    <property type="component" value="Unassembled WGS sequence"/>
</dbReference>
<reference evidence="4 5" key="1">
    <citation type="submission" date="2019-07" db="EMBL/GenBank/DDBJ databases">
        <title>Lentzea xizangensis sp. nov., isolated from Qinghai-Tibetan Plateau Soils.</title>
        <authorList>
            <person name="Huang J."/>
        </authorList>
    </citation>
    <scope>NUCLEOTIDE SEQUENCE [LARGE SCALE GENOMIC DNA]</scope>
    <source>
        <strain evidence="4 5">FXJ1.1311</strain>
    </source>
</reference>
<protein>
    <submittedName>
        <fullName evidence="4">NmrA/HSCARG family protein</fullName>
    </submittedName>
</protein>
<dbReference type="EMBL" id="VOBR01000032">
    <property type="protein sequence ID" value="TWP46507.1"/>
    <property type="molecule type" value="Genomic_DNA"/>
</dbReference>
<evidence type="ECO:0000256" key="2">
    <source>
        <dbReference type="ARBA" id="ARBA00022857"/>
    </source>
</evidence>
<accession>A0A563EJF6</accession>
<name>A0A563EJF6_9PSEU</name>